<accession>A0AAV0Y5R0</accession>
<reference evidence="2 3" key="1">
    <citation type="submission" date="2023-01" db="EMBL/GenBank/DDBJ databases">
        <authorList>
            <person name="Whitehead M."/>
        </authorList>
    </citation>
    <scope>NUCLEOTIDE SEQUENCE [LARGE SCALE GENOMIC DNA]</scope>
</reference>
<dbReference type="EMBL" id="CARXXK010001461">
    <property type="protein sequence ID" value="CAI6376259.1"/>
    <property type="molecule type" value="Genomic_DNA"/>
</dbReference>
<protein>
    <recommendedName>
        <fullName evidence="4">ATP synthase F0 subunit 8</fullName>
    </recommendedName>
</protein>
<organism evidence="2 3">
    <name type="scientific">Macrosiphum euphorbiae</name>
    <name type="common">potato aphid</name>
    <dbReference type="NCBI Taxonomy" id="13131"/>
    <lineage>
        <taxon>Eukaryota</taxon>
        <taxon>Metazoa</taxon>
        <taxon>Ecdysozoa</taxon>
        <taxon>Arthropoda</taxon>
        <taxon>Hexapoda</taxon>
        <taxon>Insecta</taxon>
        <taxon>Pterygota</taxon>
        <taxon>Neoptera</taxon>
        <taxon>Paraneoptera</taxon>
        <taxon>Hemiptera</taxon>
        <taxon>Sternorrhyncha</taxon>
        <taxon>Aphidomorpha</taxon>
        <taxon>Aphidoidea</taxon>
        <taxon>Aphididae</taxon>
        <taxon>Macrosiphini</taxon>
        <taxon>Macrosiphum</taxon>
    </lineage>
</organism>
<evidence type="ECO:0000256" key="1">
    <source>
        <dbReference type="SAM" id="Phobius"/>
    </source>
</evidence>
<evidence type="ECO:0008006" key="4">
    <source>
        <dbReference type="Google" id="ProtNLM"/>
    </source>
</evidence>
<dbReference type="Proteomes" id="UP001160148">
    <property type="component" value="Unassembled WGS sequence"/>
</dbReference>
<evidence type="ECO:0000313" key="2">
    <source>
        <dbReference type="EMBL" id="CAI6376259.1"/>
    </source>
</evidence>
<feature type="transmembrane region" description="Helical" evidence="1">
    <location>
        <begin position="6"/>
        <end position="24"/>
    </location>
</feature>
<dbReference type="AlphaFoldDB" id="A0AAV0Y5R0"/>
<keyword evidence="1" id="KW-1133">Transmembrane helix</keyword>
<keyword evidence="1" id="KW-0472">Membrane</keyword>
<keyword evidence="1" id="KW-0812">Transmembrane</keyword>
<evidence type="ECO:0000313" key="3">
    <source>
        <dbReference type="Proteomes" id="UP001160148"/>
    </source>
</evidence>
<sequence>MSFSLGIFVIFVIVEITLLCRCLFRNKFSPSPLRQSQMDEWLRSFSSIQSSPDILPLDVVGGVVFSNSSRQSEINEWFQSLSPISPSVLNIIVRPQVLPEFDVLIFGRISNTTQPSQNATDWAEDGYNDILELHMMAHEAVWSDDEVLNMDTNEDEELNRHMDEYEGKN</sequence>
<comment type="caution">
    <text evidence="2">The sequence shown here is derived from an EMBL/GenBank/DDBJ whole genome shotgun (WGS) entry which is preliminary data.</text>
</comment>
<name>A0AAV0Y5R0_9HEMI</name>
<gene>
    <name evidence="2" type="ORF">MEUPH1_LOCUS29650</name>
</gene>
<keyword evidence="3" id="KW-1185">Reference proteome</keyword>
<proteinExistence type="predicted"/>